<keyword evidence="5" id="KW-0378">Hydrolase</keyword>
<dbReference type="Proteomes" id="UP000591131">
    <property type="component" value="Unassembled WGS sequence"/>
</dbReference>
<dbReference type="Pfam" id="PF01931">
    <property type="entry name" value="NTPase_I-T"/>
    <property type="match status" value="1"/>
</dbReference>
<dbReference type="PANTHER" id="PTHR34699:SF2">
    <property type="entry name" value="NON-CANONICAL PURINE NTP PHOSPHATASE_PRRC1 DOMAIN-CONTAINING PROTEIN"/>
    <property type="match status" value="1"/>
</dbReference>
<organism evidence="13 14">
    <name type="scientific">Perkinsus chesapeaki</name>
    <name type="common">Clam parasite</name>
    <name type="synonym">Perkinsus andrewsi</name>
    <dbReference type="NCBI Taxonomy" id="330153"/>
    <lineage>
        <taxon>Eukaryota</taxon>
        <taxon>Sar</taxon>
        <taxon>Alveolata</taxon>
        <taxon>Perkinsozoa</taxon>
        <taxon>Perkinsea</taxon>
        <taxon>Perkinsida</taxon>
        <taxon>Perkinsidae</taxon>
        <taxon>Perkinsus</taxon>
    </lineage>
</organism>
<dbReference type="GO" id="GO:0103023">
    <property type="term" value="F:ITPase activity"/>
    <property type="evidence" value="ECO:0007669"/>
    <property type="project" value="UniProtKB-EC"/>
</dbReference>
<keyword evidence="6" id="KW-0460">Magnesium</keyword>
<evidence type="ECO:0000259" key="12">
    <source>
        <dbReference type="Pfam" id="PF01931"/>
    </source>
</evidence>
<evidence type="ECO:0000256" key="10">
    <source>
        <dbReference type="ARBA" id="ARBA00048174"/>
    </source>
</evidence>
<dbReference type="GO" id="GO:0006772">
    <property type="term" value="P:thiamine metabolic process"/>
    <property type="evidence" value="ECO:0007669"/>
    <property type="project" value="TreeGrafter"/>
</dbReference>
<dbReference type="Gene3D" id="3.90.950.10">
    <property type="match status" value="1"/>
</dbReference>
<evidence type="ECO:0000256" key="11">
    <source>
        <dbReference type="ARBA" id="ARBA00048781"/>
    </source>
</evidence>
<comment type="cofactor">
    <cofactor evidence="1">
        <name>Mn(2+)</name>
        <dbReference type="ChEBI" id="CHEBI:29035"/>
    </cofactor>
</comment>
<dbReference type="EMBL" id="JAAPAO010000782">
    <property type="protein sequence ID" value="KAF4653857.1"/>
    <property type="molecule type" value="Genomic_DNA"/>
</dbReference>
<dbReference type="GO" id="GO:0009117">
    <property type="term" value="P:nucleotide metabolic process"/>
    <property type="evidence" value="ECO:0007669"/>
    <property type="project" value="UniProtKB-KW"/>
</dbReference>
<dbReference type="SUPFAM" id="SSF52972">
    <property type="entry name" value="ITPase-like"/>
    <property type="match status" value="1"/>
</dbReference>
<evidence type="ECO:0000256" key="5">
    <source>
        <dbReference type="ARBA" id="ARBA00022801"/>
    </source>
</evidence>
<dbReference type="EC" id="3.6.1.73" evidence="9"/>
<keyword evidence="3" id="KW-0479">Metal-binding</keyword>
<evidence type="ECO:0000256" key="7">
    <source>
        <dbReference type="ARBA" id="ARBA00023080"/>
    </source>
</evidence>
<dbReference type="InterPro" id="IPR050299">
    <property type="entry name" value="YjjX_NTPase"/>
</dbReference>
<evidence type="ECO:0000256" key="4">
    <source>
        <dbReference type="ARBA" id="ARBA00022741"/>
    </source>
</evidence>
<comment type="catalytic activity">
    <reaction evidence="10">
        <text>ITP + H2O = IDP + phosphate + H(+)</text>
        <dbReference type="Rhea" id="RHEA:28330"/>
        <dbReference type="ChEBI" id="CHEBI:15377"/>
        <dbReference type="ChEBI" id="CHEBI:15378"/>
        <dbReference type="ChEBI" id="CHEBI:43474"/>
        <dbReference type="ChEBI" id="CHEBI:58280"/>
        <dbReference type="ChEBI" id="CHEBI:61402"/>
        <dbReference type="EC" id="3.6.1.73"/>
    </reaction>
</comment>
<protein>
    <recommendedName>
        <fullName evidence="9">inosine/xanthosine triphosphatase</fullName>
        <ecNumber evidence="9">3.6.1.73</ecNumber>
    </recommendedName>
</protein>
<evidence type="ECO:0000256" key="1">
    <source>
        <dbReference type="ARBA" id="ARBA00001936"/>
    </source>
</evidence>
<dbReference type="FunFam" id="3.90.950.10:FF:000002">
    <property type="entry name" value="Inosine/xanthosine triphosphatase"/>
    <property type="match status" value="1"/>
</dbReference>
<dbReference type="InterPro" id="IPR029001">
    <property type="entry name" value="ITPase-like_fam"/>
</dbReference>
<proteinExistence type="predicted"/>
<evidence type="ECO:0000256" key="8">
    <source>
        <dbReference type="ARBA" id="ARBA00023211"/>
    </source>
</evidence>
<evidence type="ECO:0000256" key="2">
    <source>
        <dbReference type="ARBA" id="ARBA00001946"/>
    </source>
</evidence>
<keyword evidence="7" id="KW-0546">Nucleotide metabolism</keyword>
<sequence length="507" mass="57098">MSETPILVLVASLNPVKIDAARIGIERYTDREVNVIGEHTHSGVSDQPIGDDETLRGARNRLKALRENPNCRHRDADYYVSFEGGVFKTEDGRLHVAAWVCVAMKGFDYISEARTATFQVPPAVQKLMEEEGLELGDADDIIFNRKGSGKSEGTVGILTGGRLCRDRYYAHAMELAMIPFINNKFAKISALGIEPVPLMSAVHKGKKAVQANGQLRFSAKHMLTGAIVSSCINPIQDFTVEVVLRMMETTRLRDDIETPKLAAVFMAMLLSVPQQRRSDLSYNAIKEEFIKDWYKTNVRECIKTTAAKLVDGWKTNETLTMTSNDNESMVSTMCRVVISVPDLMWLSDVAEQLLYDDYGADSSEYRINLKKILEPLKHSNDISNNITRDEIINIASNRDTTEAHNLLHRLGQSVDTRKRELEHEESVREAKQLREALDSRYNHIGEVYDTCPSCGVAGRIRYRFLEGYGQSDCRKTEVWGGSTEMHATGPRKEAKCDNCENVWTFED</sequence>
<evidence type="ECO:0000313" key="14">
    <source>
        <dbReference type="Proteomes" id="UP000591131"/>
    </source>
</evidence>
<comment type="catalytic activity">
    <reaction evidence="11">
        <text>XTP + H2O = XDP + phosphate + H(+)</text>
        <dbReference type="Rhea" id="RHEA:28406"/>
        <dbReference type="ChEBI" id="CHEBI:15377"/>
        <dbReference type="ChEBI" id="CHEBI:15378"/>
        <dbReference type="ChEBI" id="CHEBI:43474"/>
        <dbReference type="ChEBI" id="CHEBI:59884"/>
        <dbReference type="ChEBI" id="CHEBI:61314"/>
        <dbReference type="EC" id="3.6.1.73"/>
    </reaction>
</comment>
<dbReference type="InterPro" id="IPR026533">
    <property type="entry name" value="NTPase/PRRC1"/>
</dbReference>
<keyword evidence="4" id="KW-0547">Nucleotide-binding</keyword>
<dbReference type="PANTHER" id="PTHR34699">
    <property type="match status" value="1"/>
</dbReference>
<keyword evidence="14" id="KW-1185">Reference proteome</keyword>
<keyword evidence="8" id="KW-0464">Manganese</keyword>
<comment type="cofactor">
    <cofactor evidence="2">
        <name>Mg(2+)</name>
        <dbReference type="ChEBI" id="CHEBI:18420"/>
    </cofactor>
</comment>
<reference evidence="13 14" key="1">
    <citation type="submission" date="2020-04" db="EMBL/GenBank/DDBJ databases">
        <title>Perkinsus chesapeaki whole genome sequence.</title>
        <authorList>
            <person name="Bogema D.R."/>
        </authorList>
    </citation>
    <scope>NUCLEOTIDE SEQUENCE [LARGE SCALE GENOMIC DNA]</scope>
    <source>
        <strain evidence="13">ATCC PRA-425</strain>
    </source>
</reference>
<dbReference type="OrthoDB" id="300709at2759"/>
<comment type="caution">
    <text evidence="13">The sequence shown here is derived from an EMBL/GenBank/DDBJ whole genome shotgun (WGS) entry which is preliminary data.</text>
</comment>
<evidence type="ECO:0000256" key="3">
    <source>
        <dbReference type="ARBA" id="ARBA00022723"/>
    </source>
</evidence>
<dbReference type="GO" id="GO:0000166">
    <property type="term" value="F:nucleotide binding"/>
    <property type="evidence" value="ECO:0007669"/>
    <property type="project" value="UniProtKB-KW"/>
</dbReference>
<evidence type="ECO:0000256" key="6">
    <source>
        <dbReference type="ARBA" id="ARBA00022842"/>
    </source>
</evidence>
<evidence type="ECO:0000313" key="13">
    <source>
        <dbReference type="EMBL" id="KAF4653857.1"/>
    </source>
</evidence>
<accession>A0A7J6L3U1</accession>
<feature type="domain" description="Non-canonical purine NTP phosphatase/PRRC1" evidence="12">
    <location>
        <begin position="11"/>
        <end position="181"/>
    </location>
</feature>
<gene>
    <name evidence="13" type="ORF">FOL47_010270</name>
</gene>
<evidence type="ECO:0000256" key="9">
    <source>
        <dbReference type="ARBA" id="ARBA00038901"/>
    </source>
</evidence>
<dbReference type="GO" id="GO:0046872">
    <property type="term" value="F:metal ion binding"/>
    <property type="evidence" value="ECO:0007669"/>
    <property type="project" value="UniProtKB-KW"/>
</dbReference>
<dbReference type="AlphaFoldDB" id="A0A7J6L3U1"/>
<name>A0A7J6L3U1_PERCH</name>